<dbReference type="SUPFAM" id="SSF111321">
    <property type="entry name" value="AF1104-like"/>
    <property type="match status" value="1"/>
</dbReference>
<name>A0ABZ3HD06_9BACT</name>
<feature type="domain" description="Damage-control phosphatase ARMT1-like metal-binding" evidence="1">
    <location>
        <begin position="5"/>
        <end position="279"/>
    </location>
</feature>
<sequence length="285" mass="31140">MKIENACVECIIGQTQRVADAIGADDALREKIREDVLAMSKAFDFAKSPPEVAREVYEHLAVLAGKKDLYDEVKRHSSDKAKTFIPFLREQISKADDPFLTAVKVAVAGNVIDLAAEVSFDLDTEIDRLFHTHFAHDDVDALRQRLSGAKTLLYIGDNAGEHLFDALAIEAVAALYPQLAITYMTRGKPIINDVTFDEAMADGLAEVAALVDSGVDTPGFVYERASEEAQRLFDESDVVLTKGMGNYECLSPAPRGDLVYLLKVKCNVVSRSIGAEIGSIICKLV</sequence>
<dbReference type="InterPro" id="IPR002791">
    <property type="entry name" value="ARMT1-like_metal-bd"/>
</dbReference>
<dbReference type="RefSeq" id="WP_345972952.1">
    <property type="nucleotide sequence ID" value="NZ_CP147920.1"/>
</dbReference>
<evidence type="ECO:0000313" key="3">
    <source>
        <dbReference type="Proteomes" id="UP001447842"/>
    </source>
</evidence>
<dbReference type="Gene3D" id="3.40.50.10880">
    <property type="entry name" value="Uncharacterised protein PF01937, DUF89, domain 3"/>
    <property type="match status" value="1"/>
</dbReference>
<dbReference type="InterPro" id="IPR036075">
    <property type="entry name" value="ARMT-1-like_metal-bd_sf"/>
</dbReference>
<dbReference type="EMBL" id="CP147920">
    <property type="protein sequence ID" value="XAU15509.1"/>
    <property type="molecule type" value="Genomic_DNA"/>
</dbReference>
<keyword evidence="3" id="KW-1185">Reference proteome</keyword>
<proteinExistence type="predicted"/>
<organism evidence="2 3">
    <name type="scientific">Sulfurimonas diazotrophicus</name>
    <dbReference type="NCBI Taxonomy" id="3131939"/>
    <lineage>
        <taxon>Bacteria</taxon>
        <taxon>Pseudomonadati</taxon>
        <taxon>Campylobacterota</taxon>
        <taxon>Epsilonproteobacteria</taxon>
        <taxon>Campylobacterales</taxon>
        <taxon>Sulfurimonadaceae</taxon>
        <taxon>Sulfurimonas</taxon>
    </lineage>
</organism>
<dbReference type="PIRSF" id="PIRSF006593">
    <property type="entry name" value="UCP006593"/>
    <property type="match status" value="1"/>
</dbReference>
<protein>
    <submittedName>
        <fullName evidence="2">ARMT1-like domain-containing protein</fullName>
    </submittedName>
</protein>
<dbReference type="Gene3D" id="1.10.285.20">
    <property type="entry name" value="Uncharacterised protein PF01937, DUF89, domain 2"/>
    <property type="match status" value="1"/>
</dbReference>
<reference evidence="2 3" key="1">
    <citation type="submission" date="2024-03" db="EMBL/GenBank/DDBJ databases">
        <title>Sulfurimonas sp. HSL3-1.</title>
        <authorList>
            <person name="Wang S."/>
        </authorList>
    </citation>
    <scope>NUCLEOTIDE SEQUENCE [LARGE SCALE GENOMIC DNA]</scope>
    <source>
        <strain evidence="2 3">HSL3-1</strain>
    </source>
</reference>
<evidence type="ECO:0000313" key="2">
    <source>
        <dbReference type="EMBL" id="XAU15509.1"/>
    </source>
</evidence>
<dbReference type="InterPro" id="IPR014444">
    <property type="entry name" value="PH1575-like"/>
</dbReference>
<dbReference type="Proteomes" id="UP001447842">
    <property type="component" value="Chromosome"/>
</dbReference>
<evidence type="ECO:0000259" key="1">
    <source>
        <dbReference type="Pfam" id="PF01937"/>
    </source>
</evidence>
<accession>A0ABZ3HD06</accession>
<gene>
    <name evidence="2" type="ORF">WCY31_02145</name>
</gene>
<dbReference type="Pfam" id="PF01937">
    <property type="entry name" value="ARMT1-like_dom"/>
    <property type="match status" value="1"/>
</dbReference>